<dbReference type="InterPro" id="IPR039421">
    <property type="entry name" value="Type_1_exporter"/>
</dbReference>
<keyword evidence="2" id="KW-0067">ATP-binding</keyword>
<dbReference type="GO" id="GO:0034040">
    <property type="term" value="F:ATPase-coupled lipid transmembrane transporter activity"/>
    <property type="evidence" value="ECO:0007669"/>
    <property type="project" value="TreeGrafter"/>
</dbReference>
<feature type="transmembrane region" description="Helical" evidence="3">
    <location>
        <begin position="252"/>
        <end position="271"/>
    </location>
</feature>
<keyword evidence="3" id="KW-0472">Membrane</keyword>
<keyword evidence="3" id="KW-1133">Transmembrane helix</keyword>
<protein>
    <submittedName>
        <fullName evidence="5">P-loop containing nucleoside triphosphate hydrolase protein</fullName>
    </submittedName>
</protein>
<keyword evidence="5" id="KW-0378">Hydrolase</keyword>
<sequence>MRSSCSTSSSLSGQAMGPWSIFLSFWTLSSHVNHKGGPAEEDLTSAYDLWFASRSTRQSKELLVPGAQRPLTARNARLAYLMIQNHAVGLLRRLCSDHPLRAALMLANQLVRSLFPAFRGYSQALIIDEIQMQIASGTFAWQKLMRLGGSELARRYLESLFDSYAMHNENIVLDSAKFTVEYQQLQQRVRLDCPTFTDSLTRDLLHESDLFARSFNGNGFGSISPLDFLQIFAFITEIASHLFLILSVTSSYTHICVLLLSLCSTFLPLVLPHSLLLHSDFDTQFTPREAHAAERRERMRNMAFSDLHRPEVQLFGLQGWILDNWESAWKTVHDSEVAHQPQLSFITGISLSDFFRAIQSIPFLFLLQSSSATLGSLSLYRSSIHSVIYSSRGLLTTTRMAFQSVFLMAAFSASTDLKPKLQPDSQNRVKYKSVAGGISIKARNISYTYPGCGKPALKGVNFDLNAGETLAVVGYNGSGKSTLAQILLRIVDFDEGELLVNGHDIRRYDPSEYHQHLSAVLQGFSKFNSTFRENVGVGSVTKMALEGSIEAAVKLARADGISLPNGLETILDSPAFETLSHPGSIPSFSHNHGLSGGEWQRVGIARAFMRANDPDIDLLVFDEPTSSLDAKAQKEIFNTINQLSRYPGPDGTRRRTIIFITHQLSIARRADRIAMMEDGTISEFGRTRSCWRRMVHTPHCTTSRY</sequence>
<feature type="transmembrane region" description="Helical" evidence="3">
    <location>
        <begin position="228"/>
        <end position="246"/>
    </location>
</feature>
<evidence type="ECO:0000259" key="4">
    <source>
        <dbReference type="PROSITE" id="PS50893"/>
    </source>
</evidence>
<proteinExistence type="predicted"/>
<dbReference type="Gene3D" id="3.40.50.300">
    <property type="entry name" value="P-loop containing nucleotide triphosphate hydrolases"/>
    <property type="match status" value="1"/>
</dbReference>
<reference evidence="5" key="1">
    <citation type="journal article" date="2019" name="Environ. Microbiol.">
        <title>Fungal ecological strategies reflected in gene transcription - a case study of two litter decomposers.</title>
        <authorList>
            <person name="Barbi F."/>
            <person name="Kohler A."/>
            <person name="Barry K."/>
            <person name="Baskaran P."/>
            <person name="Daum C."/>
            <person name="Fauchery L."/>
            <person name="Ihrmark K."/>
            <person name="Kuo A."/>
            <person name="LaButti K."/>
            <person name="Lipzen A."/>
            <person name="Morin E."/>
            <person name="Grigoriev I.V."/>
            <person name="Henrissat B."/>
            <person name="Lindahl B."/>
            <person name="Martin F."/>
        </authorList>
    </citation>
    <scope>NUCLEOTIDE SEQUENCE</scope>
    <source>
        <strain evidence="5">JB14</strain>
    </source>
</reference>
<dbReference type="InterPro" id="IPR017871">
    <property type="entry name" value="ABC_transporter-like_CS"/>
</dbReference>
<evidence type="ECO:0000256" key="3">
    <source>
        <dbReference type="SAM" id="Phobius"/>
    </source>
</evidence>
<dbReference type="InterPro" id="IPR003593">
    <property type="entry name" value="AAA+_ATPase"/>
</dbReference>
<dbReference type="Proteomes" id="UP000799118">
    <property type="component" value="Unassembled WGS sequence"/>
</dbReference>
<dbReference type="InterPro" id="IPR003439">
    <property type="entry name" value="ABC_transporter-like_ATP-bd"/>
</dbReference>
<dbReference type="OrthoDB" id="6500128at2759"/>
<keyword evidence="6" id="KW-1185">Reference proteome</keyword>
<dbReference type="PROSITE" id="PS00211">
    <property type="entry name" value="ABC_TRANSPORTER_1"/>
    <property type="match status" value="1"/>
</dbReference>
<dbReference type="CDD" id="cd03228">
    <property type="entry name" value="ABCC_MRP_Like"/>
    <property type="match status" value="1"/>
</dbReference>
<dbReference type="GO" id="GO:0016887">
    <property type="term" value="F:ATP hydrolysis activity"/>
    <property type="evidence" value="ECO:0007669"/>
    <property type="project" value="InterPro"/>
</dbReference>
<dbReference type="SMART" id="SM00382">
    <property type="entry name" value="AAA"/>
    <property type="match status" value="1"/>
</dbReference>
<organism evidence="5 6">
    <name type="scientific">Gymnopus androsaceus JB14</name>
    <dbReference type="NCBI Taxonomy" id="1447944"/>
    <lineage>
        <taxon>Eukaryota</taxon>
        <taxon>Fungi</taxon>
        <taxon>Dikarya</taxon>
        <taxon>Basidiomycota</taxon>
        <taxon>Agaricomycotina</taxon>
        <taxon>Agaricomycetes</taxon>
        <taxon>Agaricomycetidae</taxon>
        <taxon>Agaricales</taxon>
        <taxon>Marasmiineae</taxon>
        <taxon>Omphalotaceae</taxon>
        <taxon>Gymnopus</taxon>
    </lineage>
</organism>
<gene>
    <name evidence="5" type="ORF">BT96DRAFT_915709</name>
</gene>
<evidence type="ECO:0000313" key="6">
    <source>
        <dbReference type="Proteomes" id="UP000799118"/>
    </source>
</evidence>
<evidence type="ECO:0000256" key="2">
    <source>
        <dbReference type="ARBA" id="ARBA00022840"/>
    </source>
</evidence>
<keyword evidence="1" id="KW-0547">Nucleotide-binding</keyword>
<dbReference type="EMBL" id="ML769405">
    <property type="protein sequence ID" value="KAE9405971.1"/>
    <property type="molecule type" value="Genomic_DNA"/>
</dbReference>
<dbReference type="AlphaFoldDB" id="A0A6A4I606"/>
<evidence type="ECO:0000256" key="1">
    <source>
        <dbReference type="ARBA" id="ARBA00022741"/>
    </source>
</evidence>
<dbReference type="SUPFAM" id="SSF52540">
    <property type="entry name" value="P-loop containing nucleoside triphosphate hydrolases"/>
    <property type="match status" value="1"/>
</dbReference>
<keyword evidence="3" id="KW-0812">Transmembrane</keyword>
<feature type="domain" description="ABC transporter" evidence="4">
    <location>
        <begin position="440"/>
        <end position="703"/>
    </location>
</feature>
<dbReference type="PANTHER" id="PTHR24221:SF646">
    <property type="entry name" value="HAEMOLYSIN SECRETION ATP-BINDING PROTEIN"/>
    <property type="match status" value="1"/>
</dbReference>
<accession>A0A6A4I606</accession>
<dbReference type="GO" id="GO:0005524">
    <property type="term" value="F:ATP binding"/>
    <property type="evidence" value="ECO:0007669"/>
    <property type="project" value="UniProtKB-KW"/>
</dbReference>
<dbReference type="Pfam" id="PF00005">
    <property type="entry name" value="ABC_tran"/>
    <property type="match status" value="1"/>
</dbReference>
<dbReference type="PANTHER" id="PTHR24221">
    <property type="entry name" value="ATP-BINDING CASSETTE SUB-FAMILY B"/>
    <property type="match status" value="1"/>
</dbReference>
<name>A0A6A4I606_9AGAR</name>
<evidence type="ECO:0000313" key="5">
    <source>
        <dbReference type="EMBL" id="KAE9405971.1"/>
    </source>
</evidence>
<dbReference type="InterPro" id="IPR027417">
    <property type="entry name" value="P-loop_NTPase"/>
</dbReference>
<dbReference type="PROSITE" id="PS50893">
    <property type="entry name" value="ABC_TRANSPORTER_2"/>
    <property type="match status" value="1"/>
</dbReference>
<feature type="non-terminal residue" evidence="5">
    <location>
        <position position="705"/>
    </location>
</feature>